<evidence type="ECO:0000313" key="1">
    <source>
        <dbReference type="EMBL" id="KAI4344110.1"/>
    </source>
</evidence>
<evidence type="ECO:0000313" key="2">
    <source>
        <dbReference type="Proteomes" id="UP000828941"/>
    </source>
</evidence>
<dbReference type="EMBL" id="CM039430">
    <property type="protein sequence ID" value="KAI4344110.1"/>
    <property type="molecule type" value="Genomic_DNA"/>
</dbReference>
<reference evidence="1 2" key="1">
    <citation type="journal article" date="2022" name="DNA Res.">
        <title>Chromosomal-level genome assembly of the orchid tree Bauhinia variegata (Leguminosae; Cercidoideae) supports the allotetraploid origin hypothesis of Bauhinia.</title>
        <authorList>
            <person name="Zhong Y."/>
            <person name="Chen Y."/>
            <person name="Zheng D."/>
            <person name="Pang J."/>
            <person name="Liu Y."/>
            <person name="Luo S."/>
            <person name="Meng S."/>
            <person name="Qian L."/>
            <person name="Wei D."/>
            <person name="Dai S."/>
            <person name="Zhou R."/>
        </authorList>
    </citation>
    <scope>NUCLEOTIDE SEQUENCE [LARGE SCALE GENOMIC DNA]</scope>
    <source>
        <strain evidence="1">BV-YZ2020</strain>
    </source>
</reference>
<organism evidence="1 2">
    <name type="scientific">Bauhinia variegata</name>
    <name type="common">Purple orchid tree</name>
    <name type="synonym">Phanera variegata</name>
    <dbReference type="NCBI Taxonomy" id="167791"/>
    <lineage>
        <taxon>Eukaryota</taxon>
        <taxon>Viridiplantae</taxon>
        <taxon>Streptophyta</taxon>
        <taxon>Embryophyta</taxon>
        <taxon>Tracheophyta</taxon>
        <taxon>Spermatophyta</taxon>
        <taxon>Magnoliopsida</taxon>
        <taxon>eudicotyledons</taxon>
        <taxon>Gunneridae</taxon>
        <taxon>Pentapetalae</taxon>
        <taxon>rosids</taxon>
        <taxon>fabids</taxon>
        <taxon>Fabales</taxon>
        <taxon>Fabaceae</taxon>
        <taxon>Cercidoideae</taxon>
        <taxon>Cercideae</taxon>
        <taxon>Bauhiniinae</taxon>
        <taxon>Bauhinia</taxon>
    </lineage>
</organism>
<accession>A0ACB9P5T9</accession>
<dbReference type="Proteomes" id="UP000828941">
    <property type="component" value="Chromosome 5"/>
</dbReference>
<name>A0ACB9P5T9_BAUVA</name>
<sequence length="135" mass="14642">MTRPKPLPNEALSYLAVSAATMHNATVMLVNISSSLPKLLNNSKFPDKWIDCNKQLLLQGMKASCSISLITHMIQLAPIGCSSSLSTVRVDHDAAGMLAINVSTNSREATLYNLVLLVYYQMINHGNPIKTISGV</sequence>
<protein>
    <submittedName>
        <fullName evidence="1">Uncharacterized protein</fullName>
    </submittedName>
</protein>
<comment type="caution">
    <text evidence="1">The sequence shown here is derived from an EMBL/GenBank/DDBJ whole genome shotgun (WGS) entry which is preliminary data.</text>
</comment>
<gene>
    <name evidence="1" type="ORF">L6164_011378</name>
</gene>
<proteinExistence type="predicted"/>
<keyword evidence="2" id="KW-1185">Reference proteome</keyword>